<gene>
    <name evidence="2" type="ORF">CTEN210_09165</name>
</gene>
<sequence length="261" mass="28747">MKFLASLIAPLLLSSSVSGFSMSMQAASPGVVSKTADWEMHRIAPNVRVEGETRHAFAFSDPARDTIQVAIDSPSGRPVDSELNLWLGPDYTPFSLKCHTEDGKEYPIQTLIGTKGYNVNLEVKNIGPHSYPLTAACSYAIDPLSNAPKDVTSETPIYVEGGAVKNISFGPEVDQLQVLMKTDGKQLKARIELLRGPNNIKQAFDVYSSNGEKNYLFLVFDMPGNTNAIRLKNLATLEYPLDFYYKASKIGDGEMPDMMWN</sequence>
<protein>
    <submittedName>
        <fullName evidence="2">Uncharacterized protein</fullName>
    </submittedName>
</protein>
<dbReference type="InterPro" id="IPR057491">
    <property type="entry name" value="DiatomPyrShell"/>
</dbReference>
<dbReference type="AlphaFoldDB" id="A0AAD3CVK6"/>
<name>A0AAD3CVK6_9STRA</name>
<proteinExistence type="predicted"/>
<dbReference type="Pfam" id="PF25192">
    <property type="entry name" value="DiatomPyrShell"/>
    <property type="match status" value="1"/>
</dbReference>
<dbReference type="Proteomes" id="UP001054902">
    <property type="component" value="Unassembled WGS sequence"/>
</dbReference>
<comment type="caution">
    <text evidence="2">The sequence shown here is derived from an EMBL/GenBank/DDBJ whole genome shotgun (WGS) entry which is preliminary data.</text>
</comment>
<dbReference type="EMBL" id="BLLK01000045">
    <property type="protein sequence ID" value="GFH52689.1"/>
    <property type="molecule type" value="Genomic_DNA"/>
</dbReference>
<feature type="chain" id="PRO_5042226876" evidence="1">
    <location>
        <begin position="20"/>
        <end position="261"/>
    </location>
</feature>
<evidence type="ECO:0000313" key="3">
    <source>
        <dbReference type="Proteomes" id="UP001054902"/>
    </source>
</evidence>
<keyword evidence="3" id="KW-1185">Reference proteome</keyword>
<feature type="signal peptide" evidence="1">
    <location>
        <begin position="1"/>
        <end position="19"/>
    </location>
</feature>
<keyword evidence="1" id="KW-0732">Signal</keyword>
<reference evidence="2 3" key="1">
    <citation type="journal article" date="2021" name="Sci. Rep.">
        <title>The genome of the diatom Chaetoceros tenuissimus carries an ancient integrated fragment of an extant virus.</title>
        <authorList>
            <person name="Hongo Y."/>
            <person name="Kimura K."/>
            <person name="Takaki Y."/>
            <person name="Yoshida Y."/>
            <person name="Baba S."/>
            <person name="Kobayashi G."/>
            <person name="Nagasaki K."/>
            <person name="Hano T."/>
            <person name="Tomaru Y."/>
        </authorList>
    </citation>
    <scope>NUCLEOTIDE SEQUENCE [LARGE SCALE GENOMIC DNA]</scope>
    <source>
        <strain evidence="2 3">NIES-3715</strain>
    </source>
</reference>
<organism evidence="2 3">
    <name type="scientific">Chaetoceros tenuissimus</name>
    <dbReference type="NCBI Taxonomy" id="426638"/>
    <lineage>
        <taxon>Eukaryota</taxon>
        <taxon>Sar</taxon>
        <taxon>Stramenopiles</taxon>
        <taxon>Ochrophyta</taxon>
        <taxon>Bacillariophyta</taxon>
        <taxon>Coscinodiscophyceae</taxon>
        <taxon>Chaetocerotophycidae</taxon>
        <taxon>Chaetocerotales</taxon>
        <taxon>Chaetocerotaceae</taxon>
        <taxon>Chaetoceros</taxon>
    </lineage>
</organism>
<accession>A0AAD3CVK6</accession>
<evidence type="ECO:0000256" key="1">
    <source>
        <dbReference type="SAM" id="SignalP"/>
    </source>
</evidence>
<evidence type="ECO:0000313" key="2">
    <source>
        <dbReference type="EMBL" id="GFH52689.1"/>
    </source>
</evidence>